<evidence type="ECO:0000256" key="9">
    <source>
        <dbReference type="ARBA" id="ARBA00023042"/>
    </source>
</evidence>
<keyword evidence="10 16" id="KW-0342">GTP-binding</keyword>
<evidence type="ECO:0000259" key="19">
    <source>
        <dbReference type="Pfam" id="PF01331"/>
    </source>
</evidence>
<gene>
    <name evidence="21" type="ORF">L486_07297</name>
</gene>
<name>A0A1B9III1_9TREE</name>
<evidence type="ECO:0000256" key="4">
    <source>
        <dbReference type="ARBA" id="ARBA00019171"/>
    </source>
</evidence>
<evidence type="ECO:0000256" key="2">
    <source>
        <dbReference type="ARBA" id="ARBA00010237"/>
    </source>
</evidence>
<dbReference type="InterPro" id="IPR051029">
    <property type="entry name" value="mRNA_Capping_Enz/RNA_Phosphat"/>
</dbReference>
<dbReference type="Gene3D" id="3.30.470.30">
    <property type="entry name" value="DNA ligase/mRNA capping enzyme"/>
    <property type="match status" value="1"/>
</dbReference>
<evidence type="ECO:0000256" key="1">
    <source>
        <dbReference type="ARBA" id="ARBA00004123"/>
    </source>
</evidence>
<organism evidence="21 22">
    <name type="scientific">Kwoniella mangroviensis CBS 10435</name>
    <dbReference type="NCBI Taxonomy" id="1331196"/>
    <lineage>
        <taxon>Eukaryota</taxon>
        <taxon>Fungi</taxon>
        <taxon>Dikarya</taxon>
        <taxon>Basidiomycota</taxon>
        <taxon>Agaricomycotina</taxon>
        <taxon>Tremellomycetes</taxon>
        <taxon>Tremellales</taxon>
        <taxon>Cryptococcaceae</taxon>
        <taxon>Kwoniella</taxon>
    </lineage>
</organism>
<dbReference type="SUPFAM" id="SSF56091">
    <property type="entry name" value="DNA ligase/mRNA capping enzyme, catalytic domain"/>
    <property type="match status" value="1"/>
</dbReference>
<dbReference type="CDD" id="cd07895">
    <property type="entry name" value="Adenylation_mRNA_capping"/>
    <property type="match status" value="1"/>
</dbReference>
<dbReference type="GO" id="GO:0005525">
    <property type="term" value="F:GTP binding"/>
    <property type="evidence" value="ECO:0007669"/>
    <property type="project" value="UniProtKB-KW"/>
</dbReference>
<evidence type="ECO:0000256" key="16">
    <source>
        <dbReference type="PIRNR" id="PIRNR036959"/>
    </source>
</evidence>
<evidence type="ECO:0000256" key="18">
    <source>
        <dbReference type="SAM" id="MobiDB-lite"/>
    </source>
</evidence>
<feature type="region of interest" description="Disordered" evidence="18">
    <location>
        <begin position="367"/>
        <end position="443"/>
    </location>
</feature>
<feature type="domain" description="mRNA capping enzyme adenylation" evidence="19">
    <location>
        <begin position="43"/>
        <end position="238"/>
    </location>
</feature>
<comment type="similarity">
    <text evidence="2 16">Belongs to the eukaryotic GTase family.</text>
</comment>
<evidence type="ECO:0000256" key="7">
    <source>
        <dbReference type="ARBA" id="ARBA00022695"/>
    </source>
</evidence>
<dbReference type="PIRSF" id="PIRSF036959">
    <property type="entry name" value="mRNA_cap_alpha"/>
    <property type="match status" value="1"/>
</dbReference>
<feature type="active site" description="N6-GMP-lysine intermediate" evidence="17">
    <location>
        <position position="65"/>
    </location>
</feature>
<comment type="catalytic activity">
    <reaction evidence="14">
        <text>a 5'-end diphospho-ribonucleoside in mRNA + GTP + H(+) = a 5'-end (5'-triphosphoguanosine)-ribonucleoside in mRNA + diphosphate</text>
        <dbReference type="Rhea" id="RHEA:67012"/>
        <dbReference type="Rhea" id="RHEA-COMP:17165"/>
        <dbReference type="Rhea" id="RHEA-COMP:17166"/>
        <dbReference type="ChEBI" id="CHEBI:15378"/>
        <dbReference type="ChEBI" id="CHEBI:33019"/>
        <dbReference type="ChEBI" id="CHEBI:37565"/>
        <dbReference type="ChEBI" id="CHEBI:167616"/>
        <dbReference type="ChEBI" id="CHEBI:167617"/>
        <dbReference type="EC" id="2.7.7.50"/>
    </reaction>
    <physiologicalReaction direction="left-to-right" evidence="14">
        <dbReference type="Rhea" id="RHEA:67013"/>
    </physiologicalReaction>
</comment>
<evidence type="ECO:0000259" key="20">
    <source>
        <dbReference type="Pfam" id="PF03919"/>
    </source>
</evidence>
<dbReference type="Proteomes" id="UP000092583">
    <property type="component" value="Unassembled WGS sequence"/>
</dbReference>
<dbReference type="FunFam" id="3.30.470.30:FF:000011">
    <property type="entry name" value="mRNA-capping enzyme subunit alpha"/>
    <property type="match status" value="1"/>
</dbReference>
<dbReference type="AlphaFoldDB" id="A0A1B9III1"/>
<reference evidence="22" key="2">
    <citation type="submission" date="2013-12" db="EMBL/GenBank/DDBJ databases">
        <title>Evolution of pathogenesis and genome organization in the Tremellales.</title>
        <authorList>
            <person name="Cuomo C."/>
            <person name="Litvintseva A."/>
            <person name="Heitman J."/>
            <person name="Chen Y."/>
            <person name="Sun S."/>
            <person name="Springer D."/>
            <person name="Dromer F."/>
            <person name="Young S."/>
            <person name="Zeng Q."/>
            <person name="Chapman S."/>
            <person name="Gujja S."/>
            <person name="Saif S."/>
            <person name="Birren B."/>
        </authorList>
    </citation>
    <scope>NUCLEOTIDE SEQUENCE [LARGE SCALE GENOMIC DNA]</scope>
    <source>
        <strain evidence="22">CBS 10435</strain>
    </source>
</reference>
<comment type="function">
    <text evidence="16">Second step of mRNA capping. Transfer of the GMP moiety of GTP to the 5'-end of RNA via an enzyme-GMP covalent reaction intermediate.</text>
</comment>
<evidence type="ECO:0000256" key="15">
    <source>
        <dbReference type="ARBA" id="ARBA00047082"/>
    </source>
</evidence>
<evidence type="ECO:0000256" key="14">
    <source>
        <dbReference type="ARBA" id="ARBA00044624"/>
    </source>
</evidence>
<evidence type="ECO:0000256" key="17">
    <source>
        <dbReference type="PIRSR" id="PIRSR036959-1"/>
    </source>
</evidence>
<feature type="compositionally biased region" description="Low complexity" evidence="18">
    <location>
        <begin position="384"/>
        <end position="398"/>
    </location>
</feature>
<dbReference type="GO" id="GO:0031533">
    <property type="term" value="C:mRNA capping enzyme complex"/>
    <property type="evidence" value="ECO:0007669"/>
    <property type="project" value="InterPro"/>
</dbReference>
<dbReference type="EMBL" id="KI669467">
    <property type="protein sequence ID" value="OCF55184.1"/>
    <property type="molecule type" value="Genomic_DNA"/>
</dbReference>
<dbReference type="Pfam" id="PF03919">
    <property type="entry name" value="mRNA_cap_C"/>
    <property type="match status" value="1"/>
</dbReference>
<dbReference type="OrthoDB" id="200924at2759"/>
<dbReference type="InterPro" id="IPR012340">
    <property type="entry name" value="NA-bd_OB-fold"/>
</dbReference>
<feature type="domain" description="mRNA capping enzyme C-terminal" evidence="20">
    <location>
        <begin position="242"/>
        <end position="356"/>
    </location>
</feature>
<evidence type="ECO:0000256" key="10">
    <source>
        <dbReference type="ARBA" id="ARBA00023134"/>
    </source>
</evidence>
<accession>A0A1B9III1</accession>
<dbReference type="PANTHER" id="PTHR10367">
    <property type="entry name" value="MRNA-CAPPING ENZYME"/>
    <property type="match status" value="1"/>
</dbReference>
<evidence type="ECO:0000256" key="11">
    <source>
        <dbReference type="ARBA" id="ARBA00023242"/>
    </source>
</evidence>
<comment type="subunit">
    <text evidence="15">Heterodimer. The mRNA-capping enzyme is composed of two separate chains alpha and beta, respectively a mRNA guanylyltransferase and an mRNA 5'-triphosphate monophosphatase.</text>
</comment>
<protein>
    <recommendedName>
        <fullName evidence="4 16">mRNA-capping enzyme subunit alpha</fullName>
        <ecNumber evidence="3 16">2.7.7.50</ecNumber>
    </recommendedName>
    <alternativeName>
        <fullName evidence="12 16">GTP--RNA guanylyltransferase</fullName>
    </alternativeName>
    <alternativeName>
        <fullName evidence="13 16">mRNA guanylyltransferase</fullName>
    </alternativeName>
</protein>
<keyword evidence="7 16" id="KW-0548">Nucleotidyltransferase</keyword>
<evidence type="ECO:0000256" key="12">
    <source>
        <dbReference type="ARBA" id="ARBA00029909"/>
    </source>
</evidence>
<keyword evidence="11 16" id="KW-0539">Nucleus</keyword>
<dbReference type="InterPro" id="IPR001339">
    <property type="entry name" value="mRNA_cap_enzyme_adenylation"/>
</dbReference>
<dbReference type="SUPFAM" id="SSF50249">
    <property type="entry name" value="Nucleic acid-binding proteins"/>
    <property type="match status" value="1"/>
</dbReference>
<evidence type="ECO:0000256" key="6">
    <source>
        <dbReference type="ARBA" id="ARBA00022679"/>
    </source>
</evidence>
<dbReference type="InterPro" id="IPR017075">
    <property type="entry name" value="mRNA_cap_enzyme_alpha"/>
</dbReference>
<dbReference type="Gene3D" id="2.40.50.140">
    <property type="entry name" value="Nucleic acid-binding proteins"/>
    <property type="match status" value="1"/>
</dbReference>
<dbReference type="GO" id="GO:0005524">
    <property type="term" value="F:ATP binding"/>
    <property type="evidence" value="ECO:0007669"/>
    <property type="project" value="InterPro"/>
</dbReference>
<dbReference type="GO" id="GO:0004484">
    <property type="term" value="F:mRNA guanylyltransferase activity"/>
    <property type="evidence" value="ECO:0007669"/>
    <property type="project" value="UniProtKB-EC"/>
</dbReference>
<evidence type="ECO:0000256" key="5">
    <source>
        <dbReference type="ARBA" id="ARBA00022664"/>
    </source>
</evidence>
<keyword evidence="6 16" id="KW-0808">Transferase</keyword>
<evidence type="ECO:0000256" key="8">
    <source>
        <dbReference type="ARBA" id="ARBA00022741"/>
    </source>
</evidence>
<dbReference type="Pfam" id="PF01331">
    <property type="entry name" value="mRNA_cap_enzyme"/>
    <property type="match status" value="1"/>
</dbReference>
<evidence type="ECO:0000313" key="22">
    <source>
        <dbReference type="Proteomes" id="UP000092583"/>
    </source>
</evidence>
<dbReference type="PANTHER" id="PTHR10367:SF17">
    <property type="entry name" value="MRNA-CAPPING ENZYME"/>
    <property type="match status" value="1"/>
</dbReference>
<proteinExistence type="inferred from homology"/>
<sequence length="443" mass="50216">MPAHTPIPSIPGIELTDPQIKAFLAQRVSDLCGLNQSKFPGSQPVSFQTSSLDLLESKDFWVCEKSDGVRILVFIVMNGMTGNQEVWLIDRKERYFSVQDLHFPHHENRGNPLGETILDGELVIDIDPKTGSETLRFYAFDCLVINGNNIMKRSLLSRYGRLKEWVITPFQKSLRDFPEWKDALPFEVVAKEQELSYHLGHVLKVHIPKLQHGHDGLIFTCTETEYVPGTDENILKWKPPSENSIDFKLELRFSPSISNHDEPDYYAKPEFLLYTWLGGEDYEYFDMMGMEDEEWEKIKGSGEQLDDRIVEVTWDTENGYWKMLRIRDDKNNGNHKSIVDKILISIEDGVELDALLSKTDSIRTAWKTREQQRKSGQPPPPAGPAGAQRRPPQYQSQQPQPPTPGGGGRQGYPVTPGSMGYGGHGQPPQPQGQNQGLVAGLKR</sequence>
<keyword evidence="22" id="KW-1185">Reference proteome</keyword>
<keyword evidence="8 16" id="KW-0547">Nucleotide-binding</keyword>
<comment type="subcellular location">
    <subcellularLocation>
        <location evidence="1 16">Nucleus</location>
    </subcellularLocation>
</comment>
<dbReference type="GO" id="GO:0006370">
    <property type="term" value="P:7-methylguanosine mRNA capping"/>
    <property type="evidence" value="ECO:0007669"/>
    <property type="project" value="UniProtKB-KW"/>
</dbReference>
<keyword evidence="5 16" id="KW-0507">mRNA processing</keyword>
<dbReference type="STRING" id="1331196.A0A1B9III1"/>
<dbReference type="EC" id="2.7.7.50" evidence="3 16"/>
<dbReference type="InterPro" id="IPR013846">
    <property type="entry name" value="mRNA_cap_enzyme_C"/>
</dbReference>
<keyword evidence="9 16" id="KW-0506">mRNA capping</keyword>
<evidence type="ECO:0000313" key="21">
    <source>
        <dbReference type="EMBL" id="OCF55184.1"/>
    </source>
</evidence>
<reference evidence="21 22" key="1">
    <citation type="submission" date="2013-07" db="EMBL/GenBank/DDBJ databases">
        <title>The Genome Sequence of Kwoniella mangroviensis CBS10435.</title>
        <authorList>
            <consortium name="The Broad Institute Genome Sequencing Platform"/>
            <person name="Cuomo C."/>
            <person name="Litvintseva A."/>
            <person name="Chen Y."/>
            <person name="Heitman J."/>
            <person name="Sun S."/>
            <person name="Springer D."/>
            <person name="Dromer F."/>
            <person name="Young S.K."/>
            <person name="Zeng Q."/>
            <person name="Gargeya S."/>
            <person name="Fitzgerald M."/>
            <person name="Abouelleil A."/>
            <person name="Alvarado L."/>
            <person name="Berlin A.M."/>
            <person name="Chapman S.B."/>
            <person name="Dewar J."/>
            <person name="Goldberg J."/>
            <person name="Griggs A."/>
            <person name="Gujja S."/>
            <person name="Hansen M."/>
            <person name="Howarth C."/>
            <person name="Imamovic A."/>
            <person name="Larimer J."/>
            <person name="McCowan C."/>
            <person name="Murphy C."/>
            <person name="Pearson M."/>
            <person name="Priest M."/>
            <person name="Roberts A."/>
            <person name="Saif S."/>
            <person name="Shea T."/>
            <person name="Sykes S."/>
            <person name="Wortman J."/>
            <person name="Nusbaum C."/>
            <person name="Birren B."/>
        </authorList>
    </citation>
    <scope>NUCLEOTIDE SEQUENCE [LARGE SCALE GENOMIC DNA]</scope>
    <source>
        <strain evidence="21 22">CBS 10435</strain>
    </source>
</reference>
<evidence type="ECO:0000256" key="13">
    <source>
        <dbReference type="ARBA" id="ARBA00030702"/>
    </source>
</evidence>
<evidence type="ECO:0000256" key="3">
    <source>
        <dbReference type="ARBA" id="ARBA00012475"/>
    </source>
</evidence>